<sequence>MGLTAFFGVRDDSMNVIQLFLDENPLFTKLCAIGFVAATDNLVYVTAIWRHGDRAPGDLPYPKDVYDESYWPHGWEELSNLGMLQMHDLGAYFKQEYQGTFVNTTYNYKEIYVRSSDSDRALVSAQAFMNGFYPPVGTDVWQTGLDWQPIAIHATTPGEADPPNLITLLFGSKLIMYCNIMDILS</sequence>
<name>A0A7E4VDB4_PANRE</name>
<dbReference type="PROSITE" id="PS00616">
    <property type="entry name" value="HIS_ACID_PHOSPHAT_1"/>
    <property type="match status" value="1"/>
</dbReference>
<organism evidence="3 4">
    <name type="scientific">Panagrellus redivivus</name>
    <name type="common">Microworm</name>
    <dbReference type="NCBI Taxonomy" id="6233"/>
    <lineage>
        <taxon>Eukaryota</taxon>
        <taxon>Metazoa</taxon>
        <taxon>Ecdysozoa</taxon>
        <taxon>Nematoda</taxon>
        <taxon>Chromadorea</taxon>
        <taxon>Rhabditida</taxon>
        <taxon>Tylenchina</taxon>
        <taxon>Panagrolaimomorpha</taxon>
        <taxon>Panagrolaimoidea</taxon>
        <taxon>Panagrolaimidae</taxon>
        <taxon>Panagrellus</taxon>
    </lineage>
</organism>
<dbReference type="SUPFAM" id="SSF53254">
    <property type="entry name" value="Phosphoglycerate mutase-like"/>
    <property type="match status" value="1"/>
</dbReference>
<comment type="catalytic activity">
    <reaction evidence="1">
        <text>a phosphate monoester + H2O = an alcohol + phosphate</text>
        <dbReference type="Rhea" id="RHEA:15017"/>
        <dbReference type="ChEBI" id="CHEBI:15377"/>
        <dbReference type="ChEBI" id="CHEBI:30879"/>
        <dbReference type="ChEBI" id="CHEBI:43474"/>
        <dbReference type="ChEBI" id="CHEBI:67140"/>
        <dbReference type="EC" id="3.1.3.2"/>
    </reaction>
</comment>
<evidence type="ECO:0000313" key="3">
    <source>
        <dbReference type="Proteomes" id="UP000492821"/>
    </source>
</evidence>
<evidence type="ECO:0000313" key="4">
    <source>
        <dbReference type="WBParaSite" id="Pan_g19479.t1"/>
    </source>
</evidence>
<dbReference type="InterPro" id="IPR000560">
    <property type="entry name" value="His_Pase_clade-2"/>
</dbReference>
<protein>
    <submittedName>
        <fullName evidence="4">DUF4470 domain-containing protein</fullName>
    </submittedName>
</protein>
<evidence type="ECO:0000256" key="2">
    <source>
        <dbReference type="ARBA" id="ARBA00005375"/>
    </source>
</evidence>
<dbReference type="InterPro" id="IPR029033">
    <property type="entry name" value="His_PPase_superfam"/>
</dbReference>
<reference evidence="4" key="2">
    <citation type="submission" date="2020-10" db="UniProtKB">
        <authorList>
            <consortium name="WormBaseParasite"/>
        </authorList>
    </citation>
    <scope>IDENTIFICATION</scope>
</reference>
<dbReference type="Proteomes" id="UP000492821">
    <property type="component" value="Unassembled WGS sequence"/>
</dbReference>
<dbReference type="PANTHER" id="PTHR11567">
    <property type="entry name" value="ACID PHOSPHATASE-RELATED"/>
    <property type="match status" value="1"/>
</dbReference>
<comment type="similarity">
    <text evidence="2">Belongs to the histidine acid phosphatase family.</text>
</comment>
<dbReference type="InterPro" id="IPR050645">
    <property type="entry name" value="Histidine_acid_phosphatase"/>
</dbReference>
<keyword evidence="3" id="KW-1185">Reference proteome</keyword>
<dbReference type="AlphaFoldDB" id="A0A7E4VDB4"/>
<dbReference type="CDD" id="cd07061">
    <property type="entry name" value="HP_HAP_like"/>
    <property type="match status" value="1"/>
</dbReference>
<proteinExistence type="inferred from homology"/>
<dbReference type="PANTHER" id="PTHR11567:SF34">
    <property type="entry name" value="INTESTINAL ACID PHOSPHATASE"/>
    <property type="match status" value="1"/>
</dbReference>
<evidence type="ECO:0000256" key="1">
    <source>
        <dbReference type="ARBA" id="ARBA00000032"/>
    </source>
</evidence>
<dbReference type="WBParaSite" id="Pan_g19479.t1">
    <property type="protein sequence ID" value="Pan_g19479.t1"/>
    <property type="gene ID" value="Pan_g19479"/>
</dbReference>
<accession>A0A7E4VDB4</accession>
<reference evidence="3" key="1">
    <citation type="journal article" date="2013" name="Genetics">
        <title>The draft genome and transcriptome of Panagrellus redivivus are shaped by the harsh demands of a free-living lifestyle.</title>
        <authorList>
            <person name="Srinivasan J."/>
            <person name="Dillman A.R."/>
            <person name="Macchietto M.G."/>
            <person name="Heikkinen L."/>
            <person name="Lakso M."/>
            <person name="Fracchia K.M."/>
            <person name="Antoshechkin I."/>
            <person name="Mortazavi A."/>
            <person name="Wong G."/>
            <person name="Sternberg P.W."/>
        </authorList>
    </citation>
    <scope>NUCLEOTIDE SEQUENCE [LARGE SCALE GENOMIC DNA]</scope>
    <source>
        <strain evidence="3">MT8872</strain>
    </source>
</reference>
<dbReference type="GO" id="GO:0003993">
    <property type="term" value="F:acid phosphatase activity"/>
    <property type="evidence" value="ECO:0007669"/>
    <property type="project" value="UniProtKB-EC"/>
</dbReference>
<dbReference type="InterPro" id="IPR033379">
    <property type="entry name" value="Acid_Pase_AS"/>
</dbReference>
<dbReference type="Gene3D" id="3.40.50.1240">
    <property type="entry name" value="Phosphoglycerate mutase-like"/>
    <property type="match status" value="1"/>
</dbReference>
<dbReference type="Pfam" id="PF00328">
    <property type="entry name" value="His_Phos_2"/>
    <property type="match status" value="1"/>
</dbReference>